<comment type="caution">
    <text evidence="1">The sequence shown here is derived from an EMBL/GenBank/DDBJ whole genome shotgun (WGS) entry which is preliminary data.</text>
</comment>
<evidence type="ECO:0000313" key="2">
    <source>
        <dbReference type="Proteomes" id="UP001141806"/>
    </source>
</evidence>
<evidence type="ECO:0008006" key="3">
    <source>
        <dbReference type="Google" id="ProtNLM"/>
    </source>
</evidence>
<dbReference type="OrthoDB" id="1428630at2759"/>
<dbReference type="AlphaFoldDB" id="A0A9Q0K2D9"/>
<dbReference type="Proteomes" id="UP001141806">
    <property type="component" value="Unassembled WGS sequence"/>
</dbReference>
<reference evidence="1" key="1">
    <citation type="journal article" date="2023" name="Plant J.">
        <title>The genome of the king protea, Protea cynaroides.</title>
        <authorList>
            <person name="Chang J."/>
            <person name="Duong T.A."/>
            <person name="Schoeman C."/>
            <person name="Ma X."/>
            <person name="Roodt D."/>
            <person name="Barker N."/>
            <person name="Li Z."/>
            <person name="Van de Peer Y."/>
            <person name="Mizrachi E."/>
        </authorList>
    </citation>
    <scope>NUCLEOTIDE SEQUENCE</scope>
    <source>
        <tissue evidence="1">Young leaves</tissue>
    </source>
</reference>
<accession>A0A9Q0K2D9</accession>
<keyword evidence="2" id="KW-1185">Reference proteome</keyword>
<name>A0A9Q0K2D9_9MAGN</name>
<protein>
    <recommendedName>
        <fullName evidence="3">Reverse transcriptase zinc-binding domain-containing protein</fullName>
    </recommendedName>
</protein>
<proteinExistence type="predicted"/>
<sequence length="130" mass="15224">MEVFWVSDLIDANTRSWKKELILDIFTPMDADAILSIHLSLFPKEDRVMWGKTKNGEFSVRSTYHLLKNEDEEAFKNLRSSSRSHKWELIEKSSWKLIWNTKTLPKIRSFLWRMCAQGLASVAPSMKSNC</sequence>
<organism evidence="1 2">
    <name type="scientific">Protea cynaroides</name>
    <dbReference type="NCBI Taxonomy" id="273540"/>
    <lineage>
        <taxon>Eukaryota</taxon>
        <taxon>Viridiplantae</taxon>
        <taxon>Streptophyta</taxon>
        <taxon>Embryophyta</taxon>
        <taxon>Tracheophyta</taxon>
        <taxon>Spermatophyta</taxon>
        <taxon>Magnoliopsida</taxon>
        <taxon>Proteales</taxon>
        <taxon>Proteaceae</taxon>
        <taxon>Protea</taxon>
    </lineage>
</organism>
<dbReference type="EMBL" id="JAMYWD010000009">
    <property type="protein sequence ID" value="KAJ4961294.1"/>
    <property type="molecule type" value="Genomic_DNA"/>
</dbReference>
<gene>
    <name evidence="1" type="ORF">NE237_021204</name>
</gene>
<evidence type="ECO:0000313" key="1">
    <source>
        <dbReference type="EMBL" id="KAJ4961294.1"/>
    </source>
</evidence>